<name>A0A1F6GUU3_9PROT</name>
<dbReference type="InterPro" id="IPR032816">
    <property type="entry name" value="VTT_dom"/>
</dbReference>
<comment type="caution">
    <text evidence="6">Lacks conserved residue(s) required for the propagation of feature annotation.</text>
</comment>
<sequence length="118" mass="12424">MNRAGKMALGLALFLVPVAGLYRRESLSWEALALWLQELGWAGPLGFILLYGLGTLLWFPGSILTLLGGAVFGLWAGTLYTLTGATLGVGLAFLTARFLVGPGPSEKCKAGWGNSRPG</sequence>
<comment type="subcellular location">
    <subcellularLocation>
        <location evidence="1 6">Cell membrane</location>
        <topology evidence="1 6">Multi-pass membrane protein</topology>
    </subcellularLocation>
</comment>
<dbReference type="Pfam" id="PF09335">
    <property type="entry name" value="VTT_dom"/>
    <property type="match status" value="1"/>
</dbReference>
<protein>
    <recommendedName>
        <fullName evidence="6">TVP38/TMEM64 family membrane protein</fullName>
    </recommendedName>
</protein>
<evidence type="ECO:0000256" key="5">
    <source>
        <dbReference type="ARBA" id="ARBA00023136"/>
    </source>
</evidence>
<keyword evidence="4 6" id="KW-1133">Transmembrane helix</keyword>
<dbReference type="Proteomes" id="UP000177583">
    <property type="component" value="Unassembled WGS sequence"/>
</dbReference>
<keyword evidence="5 6" id="KW-0472">Membrane</keyword>
<evidence type="ECO:0000313" key="9">
    <source>
        <dbReference type="Proteomes" id="UP000177583"/>
    </source>
</evidence>
<comment type="similarity">
    <text evidence="6">Belongs to the TVP38/TMEM64 family.</text>
</comment>
<feature type="transmembrane region" description="Helical" evidence="6">
    <location>
        <begin position="39"/>
        <end position="59"/>
    </location>
</feature>
<feature type="transmembrane region" description="Helical" evidence="6">
    <location>
        <begin position="71"/>
        <end position="94"/>
    </location>
</feature>
<dbReference type="EMBL" id="MFNF01000027">
    <property type="protein sequence ID" value="OGH01923.1"/>
    <property type="molecule type" value="Genomic_DNA"/>
</dbReference>
<evidence type="ECO:0000256" key="3">
    <source>
        <dbReference type="ARBA" id="ARBA00022692"/>
    </source>
</evidence>
<evidence type="ECO:0000256" key="6">
    <source>
        <dbReference type="RuleBase" id="RU366058"/>
    </source>
</evidence>
<dbReference type="AlphaFoldDB" id="A0A1F6GUU3"/>
<reference evidence="8 9" key="1">
    <citation type="journal article" date="2016" name="Nat. Commun.">
        <title>Thousands of microbial genomes shed light on interconnected biogeochemical processes in an aquifer system.</title>
        <authorList>
            <person name="Anantharaman K."/>
            <person name="Brown C.T."/>
            <person name="Hug L.A."/>
            <person name="Sharon I."/>
            <person name="Castelle C.J."/>
            <person name="Probst A.J."/>
            <person name="Thomas B.C."/>
            <person name="Singh A."/>
            <person name="Wilkins M.J."/>
            <person name="Karaoz U."/>
            <person name="Brodie E.L."/>
            <person name="Williams K.H."/>
            <person name="Hubbard S.S."/>
            <person name="Banfield J.F."/>
        </authorList>
    </citation>
    <scope>NUCLEOTIDE SEQUENCE [LARGE SCALE GENOMIC DNA]</scope>
</reference>
<accession>A0A1F6GUU3</accession>
<dbReference type="PANTHER" id="PTHR12677:SF59">
    <property type="entry name" value="GOLGI APPARATUS MEMBRANE PROTEIN TVP38-RELATED"/>
    <property type="match status" value="1"/>
</dbReference>
<proteinExistence type="inferred from homology"/>
<organism evidence="8 9">
    <name type="scientific">Candidatus Lambdaproteobacteria bacterium RIFOXYD2_FULL_56_26</name>
    <dbReference type="NCBI Taxonomy" id="1817773"/>
    <lineage>
        <taxon>Bacteria</taxon>
        <taxon>Pseudomonadati</taxon>
        <taxon>Pseudomonadota</taxon>
        <taxon>Candidatus Lambdaproteobacteria</taxon>
    </lineage>
</organism>
<keyword evidence="3 6" id="KW-0812">Transmembrane</keyword>
<evidence type="ECO:0000256" key="2">
    <source>
        <dbReference type="ARBA" id="ARBA00022475"/>
    </source>
</evidence>
<dbReference type="GO" id="GO:0005886">
    <property type="term" value="C:plasma membrane"/>
    <property type="evidence" value="ECO:0007669"/>
    <property type="project" value="UniProtKB-SubCell"/>
</dbReference>
<comment type="caution">
    <text evidence="8">The sequence shown here is derived from an EMBL/GenBank/DDBJ whole genome shotgun (WGS) entry which is preliminary data.</text>
</comment>
<gene>
    <name evidence="8" type="ORF">A2557_04935</name>
</gene>
<dbReference type="InterPro" id="IPR015414">
    <property type="entry name" value="TMEM64"/>
</dbReference>
<dbReference type="PANTHER" id="PTHR12677">
    <property type="entry name" value="GOLGI APPARATUS MEMBRANE PROTEIN TVP38-RELATED"/>
    <property type="match status" value="1"/>
</dbReference>
<evidence type="ECO:0000256" key="4">
    <source>
        <dbReference type="ARBA" id="ARBA00022989"/>
    </source>
</evidence>
<evidence type="ECO:0000256" key="1">
    <source>
        <dbReference type="ARBA" id="ARBA00004651"/>
    </source>
</evidence>
<evidence type="ECO:0000313" key="8">
    <source>
        <dbReference type="EMBL" id="OGH01923.1"/>
    </source>
</evidence>
<evidence type="ECO:0000259" key="7">
    <source>
        <dbReference type="Pfam" id="PF09335"/>
    </source>
</evidence>
<keyword evidence="2 6" id="KW-1003">Cell membrane</keyword>
<feature type="domain" description="VTT" evidence="7">
    <location>
        <begin position="59"/>
        <end position="100"/>
    </location>
</feature>